<gene>
    <name evidence="3" type="ORF">BT96DRAFT_473831</name>
</gene>
<accession>A0A6A4I1A1</accession>
<reference evidence="3" key="1">
    <citation type="journal article" date="2019" name="Environ. Microbiol.">
        <title>Fungal ecological strategies reflected in gene transcription - a case study of two litter decomposers.</title>
        <authorList>
            <person name="Barbi F."/>
            <person name="Kohler A."/>
            <person name="Barry K."/>
            <person name="Baskaran P."/>
            <person name="Daum C."/>
            <person name="Fauchery L."/>
            <person name="Ihrmark K."/>
            <person name="Kuo A."/>
            <person name="LaButti K."/>
            <person name="Lipzen A."/>
            <person name="Morin E."/>
            <person name="Grigoriev I.V."/>
            <person name="Henrissat B."/>
            <person name="Lindahl B."/>
            <person name="Martin F."/>
        </authorList>
    </citation>
    <scope>NUCLEOTIDE SEQUENCE</scope>
    <source>
        <strain evidence="3">JB14</strain>
    </source>
</reference>
<organism evidence="3 4">
    <name type="scientific">Gymnopus androsaceus JB14</name>
    <dbReference type="NCBI Taxonomy" id="1447944"/>
    <lineage>
        <taxon>Eukaryota</taxon>
        <taxon>Fungi</taxon>
        <taxon>Dikarya</taxon>
        <taxon>Basidiomycota</taxon>
        <taxon>Agaricomycotina</taxon>
        <taxon>Agaricomycetes</taxon>
        <taxon>Agaricomycetidae</taxon>
        <taxon>Agaricales</taxon>
        <taxon>Marasmiineae</taxon>
        <taxon>Omphalotaceae</taxon>
        <taxon>Gymnopus</taxon>
    </lineage>
</organism>
<protein>
    <recommendedName>
        <fullName evidence="5">BZIP domain-containing protein</fullName>
    </recommendedName>
</protein>
<dbReference type="SUPFAM" id="SSF57959">
    <property type="entry name" value="Leucine zipper domain"/>
    <property type="match status" value="1"/>
</dbReference>
<dbReference type="AlphaFoldDB" id="A0A6A4I1A1"/>
<dbReference type="EMBL" id="ML769422">
    <property type="protein sequence ID" value="KAE9403773.1"/>
    <property type="molecule type" value="Genomic_DNA"/>
</dbReference>
<evidence type="ECO:0000256" key="2">
    <source>
        <dbReference type="SAM" id="MobiDB-lite"/>
    </source>
</evidence>
<dbReference type="GO" id="GO:0003700">
    <property type="term" value="F:DNA-binding transcription factor activity"/>
    <property type="evidence" value="ECO:0007669"/>
    <property type="project" value="InterPro"/>
</dbReference>
<feature type="region of interest" description="Disordered" evidence="2">
    <location>
        <begin position="98"/>
        <end position="240"/>
    </location>
</feature>
<keyword evidence="4" id="KW-1185">Reference proteome</keyword>
<evidence type="ECO:0008006" key="5">
    <source>
        <dbReference type="Google" id="ProtNLM"/>
    </source>
</evidence>
<evidence type="ECO:0000313" key="4">
    <source>
        <dbReference type="Proteomes" id="UP000799118"/>
    </source>
</evidence>
<evidence type="ECO:0000313" key="3">
    <source>
        <dbReference type="EMBL" id="KAE9403773.1"/>
    </source>
</evidence>
<name>A0A6A4I1A1_9AGAR</name>
<proteinExistence type="predicted"/>
<keyword evidence="1" id="KW-0175">Coiled coil</keyword>
<feature type="compositionally biased region" description="Pro residues" evidence="2">
    <location>
        <begin position="105"/>
        <end position="133"/>
    </location>
</feature>
<feature type="compositionally biased region" description="Low complexity" evidence="2">
    <location>
        <begin position="134"/>
        <end position="149"/>
    </location>
</feature>
<dbReference type="Proteomes" id="UP000799118">
    <property type="component" value="Unassembled WGS sequence"/>
</dbReference>
<feature type="coiled-coil region" evidence="1">
    <location>
        <begin position="31"/>
        <end position="58"/>
    </location>
</feature>
<evidence type="ECO:0000256" key="1">
    <source>
        <dbReference type="SAM" id="Coils"/>
    </source>
</evidence>
<dbReference type="InterPro" id="IPR046347">
    <property type="entry name" value="bZIP_sf"/>
</dbReference>
<feature type="compositionally biased region" description="Polar residues" evidence="2">
    <location>
        <begin position="199"/>
        <end position="240"/>
    </location>
</feature>
<sequence>MTRGRKKDLTIPPSRALAQQRDYRARKAQYLAQLEAHCRRVEQENVLLRQEIESLRAGLPVAASQSLNPQLVSASSDLMRDLSAASSSLERFQMLAYSQRESNPRPRPPSPSLHPPRPNLRPPSPSLQPPSPSLRPSSPSPSNSSSINSQYMPDTIPRLRPAFFPSPPCSDDQDFELREHEYEQYAWPEEASGLARPPESQSLRKILWSSSMSDVPSQGNASQSPSPENIPHPSTGSDSL</sequence>
<dbReference type="OrthoDB" id="3365874at2759"/>
<dbReference type="Gene3D" id="1.20.5.170">
    <property type="match status" value="1"/>
</dbReference>